<feature type="region of interest" description="Disordered" evidence="5">
    <location>
        <begin position="549"/>
        <end position="671"/>
    </location>
</feature>
<dbReference type="EMBL" id="JH668317">
    <property type="protein sequence ID" value="KAG6445176.1"/>
    <property type="molecule type" value="Genomic_DNA"/>
</dbReference>
<gene>
    <name evidence="6" type="ORF">O3G_MSEX003803</name>
</gene>
<feature type="compositionally biased region" description="Basic and acidic residues" evidence="5">
    <location>
        <begin position="640"/>
        <end position="654"/>
    </location>
</feature>
<proteinExistence type="inferred from homology"/>
<keyword evidence="2" id="KW-0813">Transport</keyword>
<evidence type="ECO:0000256" key="2">
    <source>
        <dbReference type="ARBA" id="ARBA00022448"/>
    </source>
</evidence>
<keyword evidence="7" id="KW-1185">Reference proteome</keyword>
<keyword evidence="3" id="KW-0406">Ion transport</keyword>
<feature type="compositionally biased region" description="Low complexity" evidence="5">
    <location>
        <begin position="255"/>
        <end position="269"/>
    </location>
</feature>
<evidence type="ECO:0000256" key="5">
    <source>
        <dbReference type="SAM" id="MobiDB-lite"/>
    </source>
</evidence>
<evidence type="ECO:0000313" key="7">
    <source>
        <dbReference type="Proteomes" id="UP000791440"/>
    </source>
</evidence>
<evidence type="ECO:0000256" key="3">
    <source>
        <dbReference type="ARBA" id="ARBA00023065"/>
    </source>
</evidence>
<dbReference type="AlphaFoldDB" id="A0A922CGD3"/>
<name>A0A922CGD3_MANSE</name>
<protein>
    <submittedName>
        <fullName evidence="6">Uncharacterized protein</fullName>
    </submittedName>
</protein>
<feature type="compositionally biased region" description="Acidic residues" evidence="5">
    <location>
        <begin position="734"/>
        <end position="745"/>
    </location>
</feature>
<dbReference type="Proteomes" id="UP000791440">
    <property type="component" value="Unassembled WGS sequence"/>
</dbReference>
<accession>A0A922CGD3</accession>
<feature type="region of interest" description="Disordered" evidence="5">
    <location>
        <begin position="719"/>
        <end position="794"/>
    </location>
</feature>
<feature type="compositionally biased region" description="Acidic residues" evidence="5">
    <location>
        <begin position="766"/>
        <end position="777"/>
    </location>
</feature>
<feature type="compositionally biased region" description="Polar residues" evidence="5">
    <location>
        <begin position="746"/>
        <end position="755"/>
    </location>
</feature>
<feature type="compositionally biased region" description="Basic and acidic residues" evidence="5">
    <location>
        <begin position="349"/>
        <end position="365"/>
    </location>
</feature>
<dbReference type="GO" id="GO:0046961">
    <property type="term" value="F:proton-transporting ATPase activity, rotational mechanism"/>
    <property type="evidence" value="ECO:0007669"/>
    <property type="project" value="InterPro"/>
</dbReference>
<feature type="compositionally biased region" description="Low complexity" evidence="5">
    <location>
        <begin position="476"/>
        <end position="487"/>
    </location>
</feature>
<reference evidence="6" key="1">
    <citation type="journal article" date="2016" name="Insect Biochem. Mol. Biol.">
        <title>Multifaceted biological insights from a draft genome sequence of the tobacco hornworm moth, Manduca sexta.</title>
        <authorList>
            <person name="Kanost M.R."/>
            <person name="Arrese E.L."/>
            <person name="Cao X."/>
            <person name="Chen Y.R."/>
            <person name="Chellapilla S."/>
            <person name="Goldsmith M.R."/>
            <person name="Grosse-Wilde E."/>
            <person name="Heckel D.G."/>
            <person name="Herndon N."/>
            <person name="Jiang H."/>
            <person name="Papanicolaou A."/>
            <person name="Qu J."/>
            <person name="Soulages J.L."/>
            <person name="Vogel H."/>
            <person name="Walters J."/>
            <person name="Waterhouse R.M."/>
            <person name="Ahn S.J."/>
            <person name="Almeida F.C."/>
            <person name="An C."/>
            <person name="Aqrawi P."/>
            <person name="Bretschneider A."/>
            <person name="Bryant W.B."/>
            <person name="Bucks S."/>
            <person name="Chao H."/>
            <person name="Chevignon G."/>
            <person name="Christen J.M."/>
            <person name="Clarke D.F."/>
            <person name="Dittmer N.T."/>
            <person name="Ferguson L.C.F."/>
            <person name="Garavelou S."/>
            <person name="Gordon K.H.J."/>
            <person name="Gunaratna R.T."/>
            <person name="Han Y."/>
            <person name="Hauser F."/>
            <person name="He Y."/>
            <person name="Heidel-Fischer H."/>
            <person name="Hirsh A."/>
            <person name="Hu Y."/>
            <person name="Jiang H."/>
            <person name="Kalra D."/>
            <person name="Klinner C."/>
            <person name="Konig C."/>
            <person name="Kovar C."/>
            <person name="Kroll A.R."/>
            <person name="Kuwar S.S."/>
            <person name="Lee S.L."/>
            <person name="Lehman R."/>
            <person name="Li K."/>
            <person name="Li Z."/>
            <person name="Liang H."/>
            <person name="Lovelace S."/>
            <person name="Lu Z."/>
            <person name="Mansfield J.H."/>
            <person name="McCulloch K.J."/>
            <person name="Mathew T."/>
            <person name="Morton B."/>
            <person name="Muzny D.M."/>
            <person name="Neunemann D."/>
            <person name="Ongeri F."/>
            <person name="Pauchet Y."/>
            <person name="Pu L.L."/>
            <person name="Pyrousis I."/>
            <person name="Rao X.J."/>
            <person name="Redding A."/>
            <person name="Roesel C."/>
            <person name="Sanchez-Gracia A."/>
            <person name="Schaack S."/>
            <person name="Shukla A."/>
            <person name="Tetreau G."/>
            <person name="Wang Y."/>
            <person name="Xiong G.H."/>
            <person name="Traut W."/>
            <person name="Walsh T.K."/>
            <person name="Worley K.C."/>
            <person name="Wu D."/>
            <person name="Wu W."/>
            <person name="Wu Y.Q."/>
            <person name="Zhang X."/>
            <person name="Zou Z."/>
            <person name="Zucker H."/>
            <person name="Briscoe A.D."/>
            <person name="Burmester T."/>
            <person name="Clem R.J."/>
            <person name="Feyereisen R."/>
            <person name="Grimmelikhuijzen C.J.P."/>
            <person name="Hamodrakas S.J."/>
            <person name="Hansson B.S."/>
            <person name="Huguet E."/>
            <person name="Jermiin L.S."/>
            <person name="Lan Q."/>
            <person name="Lehman H.K."/>
            <person name="Lorenzen M."/>
            <person name="Merzendorfer H."/>
            <person name="Michalopoulos I."/>
            <person name="Morton D.B."/>
            <person name="Muthukrishnan S."/>
            <person name="Oakeshott J.G."/>
            <person name="Palmer W."/>
            <person name="Park Y."/>
            <person name="Passarelli A.L."/>
            <person name="Rozas J."/>
            <person name="Schwartz L.M."/>
            <person name="Smith W."/>
            <person name="Southgate A."/>
            <person name="Vilcinskas A."/>
            <person name="Vogt R."/>
            <person name="Wang P."/>
            <person name="Werren J."/>
            <person name="Yu X.Q."/>
            <person name="Zhou J.J."/>
            <person name="Brown S.J."/>
            <person name="Scherer S.E."/>
            <person name="Richards S."/>
            <person name="Blissard G.W."/>
        </authorList>
    </citation>
    <scope>NUCLEOTIDE SEQUENCE</scope>
</reference>
<dbReference type="PANTHER" id="PTHR11671">
    <property type="entry name" value="V-TYPE ATP SYNTHASE SUBUNIT D"/>
    <property type="match status" value="1"/>
</dbReference>
<evidence type="ECO:0000313" key="6">
    <source>
        <dbReference type="EMBL" id="KAG6445176.1"/>
    </source>
</evidence>
<feature type="region of interest" description="Disordered" evidence="5">
    <location>
        <begin position="342"/>
        <end position="489"/>
    </location>
</feature>
<feature type="region of interest" description="Disordered" evidence="5">
    <location>
        <begin position="252"/>
        <end position="271"/>
    </location>
</feature>
<feature type="compositionally biased region" description="Low complexity" evidence="5">
    <location>
        <begin position="366"/>
        <end position="378"/>
    </location>
</feature>
<evidence type="ECO:0000256" key="1">
    <source>
        <dbReference type="ARBA" id="ARBA00005850"/>
    </source>
</evidence>
<feature type="compositionally biased region" description="Basic and acidic residues" evidence="5">
    <location>
        <begin position="401"/>
        <end position="428"/>
    </location>
</feature>
<feature type="compositionally biased region" description="Basic and acidic residues" evidence="5">
    <location>
        <begin position="778"/>
        <end position="794"/>
    </location>
</feature>
<comment type="function">
    <text evidence="4">Subunit of the V1 complex of vacuolar(H+)-ATPase (V-ATPase), a multisubunit enzyme composed of a peripheral complex (V1) that hydrolyzes ATP and a membrane integral complex (V0) that translocates protons. V-ATPase is responsible for acidifying and maintaining the pH of intracellular compartments and in some cell types, is targeted to the plasma membrane, where it is responsible for acidifying the extracellular environment.</text>
</comment>
<comment type="similarity">
    <text evidence="1">Belongs to the V-ATPase D subunit family.</text>
</comment>
<comment type="caution">
    <text evidence="6">The sequence shown here is derived from an EMBL/GenBank/DDBJ whole genome shotgun (WGS) entry which is preliminary data.</text>
</comment>
<feature type="compositionally biased region" description="Polar residues" evidence="5">
    <location>
        <begin position="597"/>
        <end position="608"/>
    </location>
</feature>
<reference evidence="6" key="2">
    <citation type="submission" date="2020-12" db="EMBL/GenBank/DDBJ databases">
        <authorList>
            <person name="Kanost M."/>
        </authorList>
    </citation>
    <scope>NUCLEOTIDE SEQUENCE</scope>
</reference>
<evidence type="ECO:0000256" key="4">
    <source>
        <dbReference type="ARBA" id="ARBA00045737"/>
    </source>
</evidence>
<dbReference type="NCBIfam" id="TIGR00309">
    <property type="entry name" value="V_ATPase_subD"/>
    <property type="match status" value="1"/>
</dbReference>
<feature type="compositionally biased region" description="Basic and acidic residues" evidence="5">
    <location>
        <begin position="756"/>
        <end position="765"/>
    </location>
</feature>
<dbReference type="InterPro" id="IPR002699">
    <property type="entry name" value="V_ATPase_D"/>
</dbReference>
<sequence length="794" mass="87556">MRGDDDEEEESSVNATRYPCMPSLVALQQMRNRLHLAHLGKKLMKWTAMATGRELRRLAGEIDETYKNFAEDMRSAFMLLARGRYFYPNMNNTVLENVALAACVTVATSSKSISGVKVLQLEVIETGFKPYPHLGIEKGGQTIQGAKKAWLDLLKRLIIMLQQRTSFYQLEQAHKSATKKKNVLSKIVIPRLSASIRYILSELEEKEREEIFRLKRVKQNKIKALEEMEEVGAGEKTQVIDKVSEVKIKSEGKPAKGPVAAAPPAAEGGDPLVVIKPPVAGETGDAYKSTQQFQTVKTEKEKEGLLDVEKVDLQGIIEDTGMLKEKMGILAVPETKPEVLTGIPEASLDETKALREGVTEDKTSKETTSSSELLSHSDTGTDTTESKSSARKSTDVILTDRIQETQEKVIEAEKLTKPAADEKNEKFSSETPRAPNVSETSEEEETSTTSNEAAIPAKSDPSIDKITLSADLPNDTSLETSTLTELSSNREIGETKSALKAKPPISGVNIIDAEKNVTEKSASSEISDPIALPEATKLFEDAISPETISFENLKQDKTNVPPVDDTALLSERPSMSPPEVSKTETTKSKSSVRIKLPSTSSDETVQEPQNKELKTSEAETAPSEYLPSKTSTEAKQPVEVQEKMTEGSVEKLGEGDNQMYTGQGQTDMDKTRIENEVSVEGIVDAEPYFEVATASKERLENVDLPERLKEAILQDIEPTISRATTSDDTKYYYEEADIDLDETDIDISTSRPPSSSKERDKTKEVEEADPEEQGDDPNNDKKDKPSKSSEDKKH</sequence>
<dbReference type="Gene3D" id="1.10.287.3240">
    <property type="match status" value="1"/>
</dbReference>
<organism evidence="6 7">
    <name type="scientific">Manduca sexta</name>
    <name type="common">Tobacco hawkmoth</name>
    <name type="synonym">Tobacco hornworm</name>
    <dbReference type="NCBI Taxonomy" id="7130"/>
    <lineage>
        <taxon>Eukaryota</taxon>
        <taxon>Metazoa</taxon>
        <taxon>Ecdysozoa</taxon>
        <taxon>Arthropoda</taxon>
        <taxon>Hexapoda</taxon>
        <taxon>Insecta</taxon>
        <taxon>Pterygota</taxon>
        <taxon>Neoptera</taxon>
        <taxon>Endopterygota</taxon>
        <taxon>Lepidoptera</taxon>
        <taxon>Glossata</taxon>
        <taxon>Ditrysia</taxon>
        <taxon>Bombycoidea</taxon>
        <taxon>Sphingidae</taxon>
        <taxon>Sphinginae</taxon>
        <taxon>Sphingini</taxon>
        <taxon>Manduca</taxon>
    </lineage>
</organism>
<dbReference type="Pfam" id="PF01813">
    <property type="entry name" value="ATP-synt_D"/>
    <property type="match status" value="1"/>
</dbReference>